<dbReference type="Proteomes" id="UP000238176">
    <property type="component" value="Unassembled WGS sequence"/>
</dbReference>
<organism evidence="3 4">
    <name type="scientific">Glycomyces artemisiae</name>
    <dbReference type="NCBI Taxonomy" id="1076443"/>
    <lineage>
        <taxon>Bacteria</taxon>
        <taxon>Bacillati</taxon>
        <taxon>Actinomycetota</taxon>
        <taxon>Actinomycetes</taxon>
        <taxon>Glycomycetales</taxon>
        <taxon>Glycomycetaceae</taxon>
        <taxon>Glycomyces</taxon>
    </lineage>
</organism>
<proteinExistence type="predicted"/>
<dbReference type="InterPro" id="IPR000914">
    <property type="entry name" value="SBP_5_dom"/>
</dbReference>
<dbReference type="SUPFAM" id="SSF53850">
    <property type="entry name" value="Periplasmic binding protein-like II"/>
    <property type="match status" value="1"/>
</dbReference>
<dbReference type="OrthoDB" id="7888869at2"/>
<dbReference type="GO" id="GO:0015833">
    <property type="term" value="P:peptide transport"/>
    <property type="evidence" value="ECO:0007669"/>
    <property type="project" value="TreeGrafter"/>
</dbReference>
<dbReference type="GO" id="GO:1904680">
    <property type="term" value="F:peptide transmembrane transporter activity"/>
    <property type="evidence" value="ECO:0007669"/>
    <property type="project" value="TreeGrafter"/>
</dbReference>
<feature type="signal peptide" evidence="1">
    <location>
        <begin position="1"/>
        <end position="22"/>
    </location>
</feature>
<dbReference type="EMBL" id="PVTJ01000002">
    <property type="protein sequence ID" value="PRY61194.1"/>
    <property type="molecule type" value="Genomic_DNA"/>
</dbReference>
<gene>
    <name evidence="3" type="ORF">B0I28_102815</name>
</gene>
<dbReference type="PANTHER" id="PTHR30290:SF65">
    <property type="entry name" value="MONOACYL PHOSPHATIDYLINOSITOL TETRAMANNOSIDE-BINDING PROTEIN LPQW-RELATED"/>
    <property type="match status" value="1"/>
</dbReference>
<name>A0A2T0UTG3_9ACTN</name>
<evidence type="ECO:0000313" key="3">
    <source>
        <dbReference type="EMBL" id="PRY61194.1"/>
    </source>
</evidence>
<protein>
    <submittedName>
        <fullName evidence="3">Peptide/nickel transport system substrate-binding protein</fullName>
    </submittedName>
</protein>
<dbReference type="Gene3D" id="3.10.105.10">
    <property type="entry name" value="Dipeptide-binding Protein, Domain 3"/>
    <property type="match status" value="1"/>
</dbReference>
<evidence type="ECO:0000256" key="1">
    <source>
        <dbReference type="SAM" id="SignalP"/>
    </source>
</evidence>
<dbReference type="RefSeq" id="WP_106363333.1">
    <property type="nucleotide sequence ID" value="NZ_PVTJ01000002.1"/>
</dbReference>
<dbReference type="Gene3D" id="3.40.190.10">
    <property type="entry name" value="Periplasmic binding protein-like II"/>
    <property type="match status" value="1"/>
</dbReference>
<keyword evidence="4" id="KW-1185">Reference proteome</keyword>
<evidence type="ECO:0000259" key="2">
    <source>
        <dbReference type="Pfam" id="PF00496"/>
    </source>
</evidence>
<dbReference type="InterPro" id="IPR039424">
    <property type="entry name" value="SBP_5"/>
</dbReference>
<feature type="chain" id="PRO_5015536206" evidence="1">
    <location>
        <begin position="23"/>
        <end position="571"/>
    </location>
</feature>
<keyword evidence="1" id="KW-0732">Signal</keyword>
<reference evidence="3 4" key="1">
    <citation type="submission" date="2018-03" db="EMBL/GenBank/DDBJ databases">
        <title>Genomic Encyclopedia of Type Strains, Phase III (KMG-III): the genomes of soil and plant-associated and newly described type strains.</title>
        <authorList>
            <person name="Whitman W."/>
        </authorList>
    </citation>
    <scope>NUCLEOTIDE SEQUENCE [LARGE SCALE GENOMIC DNA]</scope>
    <source>
        <strain evidence="3 4">CGMCC 4.7067</strain>
    </source>
</reference>
<dbReference type="Pfam" id="PF00496">
    <property type="entry name" value="SBP_bac_5"/>
    <property type="match status" value="1"/>
</dbReference>
<evidence type="ECO:0000313" key="4">
    <source>
        <dbReference type="Proteomes" id="UP000238176"/>
    </source>
</evidence>
<dbReference type="AlphaFoldDB" id="A0A2T0UTG3"/>
<sequence length="571" mass="61326">MALTRRALGGLSLGGGAALTLAACGGNDGDGGGSGKTEVVWAISSAWASWNENTQAGNNSYGHQAMVPMAAGSGDFDPNAKWVYDDAIFASEPELVSEAPMTIKYTLNENAQWSDGNPVRVEDFIFQWYSMSGNPEHANQEKALPASIDWGSQVASIEQAEDGSIVVTYVEGYSDPEWLYASTIYLPSHIAEANGFADWQTDPEVMGDAIQYFETTAPTADGQGVLGTGPYKVVDAKLGEYVVYEINENYQGSVKPTIEKITLKVVEGTANIVTEMRQGTIDGAWPSEFSEEENAKLAEDPNMQIETYAGSVWLHFDTNVQNEFLKDVPLRQAVFTAINIPDISAKNYPESGVQQKLNHFFSNDNEYFQDIIGPTGQGSGDVAKAAEILTTAGYTGAEEGGTLTTPDGKAVTFRIRYAESDPVRKLAAELAQASLASIGIALELVAIPDGELGNVLAEGDFDLIIFGWSGSAAFTVAPSQYFQSDSGSNYGKYNNPAADEAIAKVRATFDIDEAAAAANEVDAIVVPDAYTLPIFDEPQAFYNNPQVLEGPVVNGYTQAGPLFNIREWKLK</sequence>
<dbReference type="PROSITE" id="PS51257">
    <property type="entry name" value="PROKAR_LIPOPROTEIN"/>
    <property type="match status" value="1"/>
</dbReference>
<dbReference type="PANTHER" id="PTHR30290">
    <property type="entry name" value="PERIPLASMIC BINDING COMPONENT OF ABC TRANSPORTER"/>
    <property type="match status" value="1"/>
</dbReference>
<feature type="domain" description="Solute-binding protein family 5" evidence="2">
    <location>
        <begin position="96"/>
        <end position="488"/>
    </location>
</feature>
<accession>A0A2T0UTG3</accession>
<comment type="caution">
    <text evidence="3">The sequence shown here is derived from an EMBL/GenBank/DDBJ whole genome shotgun (WGS) entry which is preliminary data.</text>
</comment>
<dbReference type="CDD" id="cd08501">
    <property type="entry name" value="PBP2_Lpqw"/>
    <property type="match status" value="1"/>
</dbReference>